<dbReference type="PANTHER" id="PTHR11635">
    <property type="entry name" value="CAMP-DEPENDENT PROTEIN KINASE REGULATORY CHAIN"/>
    <property type="match status" value="1"/>
</dbReference>
<feature type="domain" description="Cyclic nucleotide-binding" evidence="4">
    <location>
        <begin position="36"/>
        <end position="115"/>
    </location>
</feature>
<evidence type="ECO:0000313" key="5">
    <source>
        <dbReference type="Proteomes" id="UP000095282"/>
    </source>
</evidence>
<evidence type="ECO:0000259" key="4">
    <source>
        <dbReference type="PROSITE" id="PS50042"/>
    </source>
</evidence>
<keyword evidence="2" id="KW-0116">cAMP-binding</keyword>
<dbReference type="STRING" id="1561998.A0A1I7UYH8"/>
<dbReference type="AlphaFoldDB" id="A0A1I7UYH8"/>
<dbReference type="CDD" id="cd00038">
    <property type="entry name" value="CAP_ED"/>
    <property type="match status" value="1"/>
</dbReference>
<dbReference type="InterPro" id="IPR014710">
    <property type="entry name" value="RmlC-like_jellyroll"/>
</dbReference>
<sequence>MKALRYRRDLYRNQTQRYIPRRAFETIGNALLRNSFLRNLDSTQIEKISSAMYPVEVQAGAIIIRQGDLGSIMYVIQEGKVQVVKDNRFVRTMEEGALFGELAILHHCERTATVRDFQETPFLPSINK</sequence>
<dbReference type="PROSITE" id="PS00888">
    <property type="entry name" value="CNMP_BINDING_1"/>
    <property type="match status" value="1"/>
</dbReference>
<dbReference type="InterPro" id="IPR000595">
    <property type="entry name" value="cNMP-bd_dom"/>
</dbReference>
<dbReference type="GO" id="GO:0030552">
    <property type="term" value="F:cAMP binding"/>
    <property type="evidence" value="ECO:0007669"/>
    <property type="project" value="UniProtKB-KW"/>
</dbReference>
<protein>
    <submittedName>
        <fullName evidence="6">Cyclic nucleotide-binding domain-containing protein</fullName>
    </submittedName>
</protein>
<keyword evidence="3" id="KW-0114">cAMP</keyword>
<proteinExistence type="inferred from homology"/>
<dbReference type="Gene3D" id="2.60.120.10">
    <property type="entry name" value="Jelly Rolls"/>
    <property type="match status" value="1"/>
</dbReference>
<keyword evidence="5" id="KW-1185">Reference proteome</keyword>
<dbReference type="PROSITE" id="PS50042">
    <property type="entry name" value="CNMP_BINDING_3"/>
    <property type="match status" value="1"/>
</dbReference>
<dbReference type="PANTHER" id="PTHR11635:SF152">
    <property type="entry name" value="CAMP-DEPENDENT PROTEIN KINASE TYPE I REGULATORY SUBUNIT-RELATED"/>
    <property type="match status" value="1"/>
</dbReference>
<comment type="similarity">
    <text evidence="1">Belongs to the cAMP-dependent kinase regulatory chain family.</text>
</comment>
<reference evidence="6" key="1">
    <citation type="submission" date="2016-11" db="UniProtKB">
        <authorList>
            <consortium name="WormBaseParasite"/>
        </authorList>
    </citation>
    <scope>IDENTIFICATION</scope>
</reference>
<dbReference type="Pfam" id="PF00027">
    <property type="entry name" value="cNMP_binding"/>
    <property type="match status" value="1"/>
</dbReference>
<dbReference type="WBParaSite" id="Csp11.Scaffold630.g20611.t1">
    <property type="protein sequence ID" value="Csp11.Scaffold630.g20611.t1"/>
    <property type="gene ID" value="Csp11.Scaffold630.g20611"/>
</dbReference>
<dbReference type="InterPro" id="IPR050503">
    <property type="entry name" value="cAMP-dep_PK_reg_su-like"/>
</dbReference>
<dbReference type="eggNOG" id="KOG0614">
    <property type="taxonomic scope" value="Eukaryota"/>
</dbReference>
<dbReference type="GO" id="GO:0005829">
    <property type="term" value="C:cytosol"/>
    <property type="evidence" value="ECO:0007669"/>
    <property type="project" value="TreeGrafter"/>
</dbReference>
<evidence type="ECO:0000256" key="2">
    <source>
        <dbReference type="ARBA" id="ARBA00022566"/>
    </source>
</evidence>
<keyword evidence="2" id="KW-0547">Nucleotide-binding</keyword>
<dbReference type="GO" id="GO:0034236">
    <property type="term" value="F:protein kinase A catalytic subunit binding"/>
    <property type="evidence" value="ECO:0007669"/>
    <property type="project" value="TreeGrafter"/>
</dbReference>
<evidence type="ECO:0000256" key="1">
    <source>
        <dbReference type="ARBA" id="ARBA00005753"/>
    </source>
</evidence>
<dbReference type="GO" id="GO:0005952">
    <property type="term" value="C:cAMP-dependent protein kinase complex"/>
    <property type="evidence" value="ECO:0007669"/>
    <property type="project" value="InterPro"/>
</dbReference>
<organism evidence="5 6">
    <name type="scientific">Caenorhabditis tropicalis</name>
    <dbReference type="NCBI Taxonomy" id="1561998"/>
    <lineage>
        <taxon>Eukaryota</taxon>
        <taxon>Metazoa</taxon>
        <taxon>Ecdysozoa</taxon>
        <taxon>Nematoda</taxon>
        <taxon>Chromadorea</taxon>
        <taxon>Rhabditida</taxon>
        <taxon>Rhabditina</taxon>
        <taxon>Rhabditomorpha</taxon>
        <taxon>Rhabditoidea</taxon>
        <taxon>Rhabditidae</taxon>
        <taxon>Peloderinae</taxon>
        <taxon>Caenorhabditis</taxon>
    </lineage>
</organism>
<dbReference type="SMART" id="SM00100">
    <property type="entry name" value="cNMP"/>
    <property type="match status" value="1"/>
</dbReference>
<dbReference type="GO" id="GO:0004862">
    <property type="term" value="F:cAMP-dependent protein kinase inhibitor activity"/>
    <property type="evidence" value="ECO:0007669"/>
    <property type="project" value="TreeGrafter"/>
</dbReference>
<accession>A0A1I7UYH8</accession>
<evidence type="ECO:0000256" key="3">
    <source>
        <dbReference type="ARBA" id="ARBA00023149"/>
    </source>
</evidence>
<dbReference type="Proteomes" id="UP000095282">
    <property type="component" value="Unplaced"/>
</dbReference>
<name>A0A1I7UYH8_9PELO</name>
<dbReference type="SUPFAM" id="SSF51206">
    <property type="entry name" value="cAMP-binding domain-like"/>
    <property type="match status" value="1"/>
</dbReference>
<evidence type="ECO:0000313" key="6">
    <source>
        <dbReference type="WBParaSite" id="Csp11.Scaffold630.g20611.t1"/>
    </source>
</evidence>
<dbReference type="InterPro" id="IPR018490">
    <property type="entry name" value="cNMP-bd_dom_sf"/>
</dbReference>
<dbReference type="PRINTS" id="PR00103">
    <property type="entry name" value="CAMPKINASE"/>
</dbReference>
<dbReference type="InterPro" id="IPR018488">
    <property type="entry name" value="cNMP-bd_CS"/>
</dbReference>